<dbReference type="PANTHER" id="PTHR46224">
    <property type="entry name" value="ANKYRIN REPEAT FAMILY PROTEIN"/>
    <property type="match status" value="1"/>
</dbReference>
<dbReference type="Proteomes" id="UP000826271">
    <property type="component" value="Unassembled WGS sequence"/>
</dbReference>
<keyword evidence="4" id="KW-1185">Reference proteome</keyword>
<feature type="repeat" description="ANK" evidence="1">
    <location>
        <begin position="114"/>
        <end position="146"/>
    </location>
</feature>
<sequence length="422" mass="45570">MAASEDEITRFREAALNGDLNLLEQLATELDNGEGLSNTFTRVKDEEGRTALHFAAGGGQKHVCDYLINHVKLDVNMKDANGDTPLHLAVLFENFPTSMYLIENGANVLLSALKGYSPLHCAAETGNTQILGLLISNGAEIDSVSDSGTPLQWAAAKGKKEAVQILLDHNADPNKVAYDLYTPLLTTILAEDVECFELLLKAGADPNIHTCGLTPLGYSASRGMTKIVKCLLEAGADPNAIDTSGLTPLERAALCGDHESVGILFPLTSRIQSFPDWSIGGVMKHISSEEAGAQIEVTMKEALQLSKSKGDEAFKKKDYINAMFWYGEAKSANPNDATLYSNISLCWAILNEGDLALSEALDCVRLRPDWPKAHCSIGAAYKILKNYSMAAEAFLEALKLDPENKEIESAYQEAVKLESAGT</sequence>
<dbReference type="InterPro" id="IPR011990">
    <property type="entry name" value="TPR-like_helical_dom_sf"/>
</dbReference>
<reference evidence="3" key="1">
    <citation type="submission" date="2019-10" db="EMBL/GenBank/DDBJ databases">
        <authorList>
            <person name="Zhang R."/>
            <person name="Pan Y."/>
            <person name="Wang J."/>
            <person name="Ma R."/>
            <person name="Yu S."/>
        </authorList>
    </citation>
    <scope>NUCLEOTIDE SEQUENCE</scope>
    <source>
        <strain evidence="3">LA-IB0</strain>
        <tissue evidence="3">Leaf</tissue>
    </source>
</reference>
<organism evidence="3 4">
    <name type="scientific">Buddleja alternifolia</name>
    <dbReference type="NCBI Taxonomy" id="168488"/>
    <lineage>
        <taxon>Eukaryota</taxon>
        <taxon>Viridiplantae</taxon>
        <taxon>Streptophyta</taxon>
        <taxon>Embryophyta</taxon>
        <taxon>Tracheophyta</taxon>
        <taxon>Spermatophyta</taxon>
        <taxon>Magnoliopsida</taxon>
        <taxon>eudicotyledons</taxon>
        <taxon>Gunneridae</taxon>
        <taxon>Pentapetalae</taxon>
        <taxon>asterids</taxon>
        <taxon>lamiids</taxon>
        <taxon>Lamiales</taxon>
        <taxon>Scrophulariaceae</taxon>
        <taxon>Buddlejeae</taxon>
        <taxon>Buddleja</taxon>
    </lineage>
</organism>
<name>A0AAV6Y382_9LAMI</name>
<keyword evidence="1" id="KW-0040">ANK repeat</keyword>
<dbReference type="Gene3D" id="1.25.40.20">
    <property type="entry name" value="Ankyrin repeat-containing domain"/>
    <property type="match status" value="2"/>
</dbReference>
<dbReference type="InterPro" id="IPR051616">
    <property type="entry name" value="Cul2-RING_E3_ligase_SR"/>
</dbReference>
<dbReference type="PROSITE" id="PS50297">
    <property type="entry name" value="ANK_REP_REGION"/>
    <property type="match status" value="5"/>
</dbReference>
<feature type="repeat" description="ANK" evidence="1">
    <location>
        <begin position="81"/>
        <end position="108"/>
    </location>
</feature>
<dbReference type="PROSITE" id="PS50088">
    <property type="entry name" value="ANK_REPEAT"/>
    <property type="match status" value="5"/>
</dbReference>
<dbReference type="InterPro" id="IPR019734">
    <property type="entry name" value="TPR_rpt"/>
</dbReference>
<evidence type="ECO:0000256" key="1">
    <source>
        <dbReference type="PROSITE-ProRule" id="PRU00023"/>
    </source>
</evidence>
<keyword evidence="2" id="KW-0802">TPR repeat</keyword>
<gene>
    <name evidence="3" type="ORF">BUALT_Bualt02G0210400</name>
</gene>
<dbReference type="InterPro" id="IPR036770">
    <property type="entry name" value="Ankyrin_rpt-contain_sf"/>
</dbReference>
<dbReference type="Gene3D" id="1.25.40.10">
    <property type="entry name" value="Tetratricopeptide repeat domain"/>
    <property type="match status" value="1"/>
</dbReference>
<dbReference type="Pfam" id="PF12796">
    <property type="entry name" value="Ank_2"/>
    <property type="match status" value="2"/>
</dbReference>
<dbReference type="SUPFAM" id="SSF48452">
    <property type="entry name" value="TPR-like"/>
    <property type="match status" value="1"/>
</dbReference>
<feature type="repeat" description="ANK" evidence="1">
    <location>
        <begin position="211"/>
        <end position="243"/>
    </location>
</feature>
<protein>
    <submittedName>
        <fullName evidence="3">Uncharacterized protein</fullName>
    </submittedName>
</protein>
<evidence type="ECO:0000256" key="2">
    <source>
        <dbReference type="PROSITE-ProRule" id="PRU00339"/>
    </source>
</evidence>
<dbReference type="PANTHER" id="PTHR46224:SF67">
    <property type="entry name" value="HSP70-HSP90 ORGANIZING PROTEIN 3-LIKE"/>
    <property type="match status" value="1"/>
</dbReference>
<evidence type="ECO:0000313" key="3">
    <source>
        <dbReference type="EMBL" id="KAG8389259.1"/>
    </source>
</evidence>
<feature type="repeat" description="ANK" evidence="1">
    <location>
        <begin position="47"/>
        <end position="70"/>
    </location>
</feature>
<dbReference type="InterPro" id="IPR002110">
    <property type="entry name" value="Ankyrin_rpt"/>
</dbReference>
<dbReference type="SMART" id="SM00028">
    <property type="entry name" value="TPR"/>
    <property type="match status" value="2"/>
</dbReference>
<dbReference type="Pfam" id="PF00515">
    <property type="entry name" value="TPR_1"/>
    <property type="match status" value="1"/>
</dbReference>
<dbReference type="SMART" id="SM00248">
    <property type="entry name" value="ANK"/>
    <property type="match status" value="7"/>
</dbReference>
<dbReference type="AlphaFoldDB" id="A0AAV6Y382"/>
<proteinExistence type="predicted"/>
<dbReference type="Pfam" id="PF13637">
    <property type="entry name" value="Ank_4"/>
    <property type="match status" value="1"/>
</dbReference>
<dbReference type="EMBL" id="WHWC01000002">
    <property type="protein sequence ID" value="KAG8389259.1"/>
    <property type="molecule type" value="Genomic_DNA"/>
</dbReference>
<dbReference type="SUPFAM" id="SSF48403">
    <property type="entry name" value="Ankyrin repeat"/>
    <property type="match status" value="1"/>
</dbReference>
<feature type="repeat" description="ANK" evidence="1">
    <location>
        <begin position="146"/>
        <end position="178"/>
    </location>
</feature>
<accession>A0AAV6Y382</accession>
<evidence type="ECO:0000313" key="4">
    <source>
        <dbReference type="Proteomes" id="UP000826271"/>
    </source>
</evidence>
<dbReference type="PRINTS" id="PR01415">
    <property type="entry name" value="ANKYRIN"/>
</dbReference>
<dbReference type="PROSITE" id="PS50005">
    <property type="entry name" value="TPR"/>
    <property type="match status" value="1"/>
</dbReference>
<comment type="caution">
    <text evidence="3">The sequence shown here is derived from an EMBL/GenBank/DDBJ whole genome shotgun (WGS) entry which is preliminary data.</text>
</comment>
<feature type="repeat" description="TPR" evidence="2">
    <location>
        <begin position="371"/>
        <end position="404"/>
    </location>
</feature>